<dbReference type="EMBL" id="AQOB01000006">
    <property type="protein sequence ID" value="EOQ37215.1"/>
    <property type="molecule type" value="Genomic_DNA"/>
</dbReference>
<comment type="caution">
    <text evidence="3">The sequence shown here is derived from an EMBL/GenBank/DDBJ whole genome shotgun (WGS) entry which is preliminary data.</text>
</comment>
<name>R8VWU6_9FIRM</name>
<dbReference type="GO" id="GO:0006353">
    <property type="term" value="P:DNA-templated transcription termination"/>
    <property type="evidence" value="ECO:0007669"/>
    <property type="project" value="InterPro"/>
</dbReference>
<evidence type="ECO:0000256" key="1">
    <source>
        <dbReference type="SAM" id="MobiDB-lite"/>
    </source>
</evidence>
<dbReference type="InterPro" id="IPR011112">
    <property type="entry name" value="Rho-like_N"/>
</dbReference>
<feature type="region of interest" description="Disordered" evidence="1">
    <location>
        <begin position="48"/>
        <end position="80"/>
    </location>
</feature>
<dbReference type="Proteomes" id="UP000013981">
    <property type="component" value="Unassembled WGS sequence"/>
</dbReference>
<feature type="region of interest" description="Disordered" evidence="1">
    <location>
        <begin position="116"/>
        <end position="141"/>
    </location>
</feature>
<keyword evidence="4" id="KW-1185">Reference proteome</keyword>
<dbReference type="Pfam" id="PF07498">
    <property type="entry name" value="Rho_N"/>
    <property type="match status" value="1"/>
</dbReference>
<dbReference type="RefSeq" id="WP_016148040.1">
    <property type="nucleotide sequence ID" value="NZ_KB976104.1"/>
</dbReference>
<proteinExistence type="predicted"/>
<feature type="domain" description="Rho termination factor-like N-terminal" evidence="2">
    <location>
        <begin position="80"/>
        <end position="120"/>
    </location>
</feature>
<reference evidence="3 4" key="1">
    <citation type="submission" date="2013-01" db="EMBL/GenBank/DDBJ databases">
        <title>The Genome Sequence of Butyricicoccus pullicaecorum 1.2.</title>
        <authorList>
            <consortium name="The Broad Institute Genome Sequencing Platform"/>
            <person name="Earl A."/>
            <person name="Ward D."/>
            <person name="Feldgarden M."/>
            <person name="Gevers D."/>
            <person name="Van Immerseel F."/>
            <person name="Eeckhaut V."/>
            <person name="Walker B."/>
            <person name="Young S.K."/>
            <person name="Zeng Q."/>
            <person name="Gargeya S."/>
            <person name="Fitzgerald M."/>
            <person name="Haas B."/>
            <person name="Abouelleil A."/>
            <person name="Alvarado L."/>
            <person name="Arachchi H.M."/>
            <person name="Berlin A.M."/>
            <person name="Chapman S.B."/>
            <person name="Dewar J."/>
            <person name="Goldberg J."/>
            <person name="Griggs A."/>
            <person name="Gujja S."/>
            <person name="Hansen M."/>
            <person name="Howarth C."/>
            <person name="Imamovic A."/>
            <person name="Larimer J."/>
            <person name="McCowan C."/>
            <person name="Murphy C."/>
            <person name="Neiman D."/>
            <person name="Pearson M."/>
            <person name="Priest M."/>
            <person name="Roberts A."/>
            <person name="Saif S."/>
            <person name="Shea T."/>
            <person name="Sisk P."/>
            <person name="Sykes S."/>
            <person name="Wortman J."/>
            <person name="Nusbaum C."/>
            <person name="Birren B."/>
        </authorList>
    </citation>
    <scope>NUCLEOTIDE SEQUENCE [LARGE SCALE GENOMIC DNA]</scope>
    <source>
        <strain evidence="3 4">1.2</strain>
    </source>
</reference>
<gene>
    <name evidence="3" type="ORF">HMPREF1526_01906</name>
</gene>
<protein>
    <recommendedName>
        <fullName evidence="2">Rho termination factor-like N-terminal domain-containing protein</fullName>
    </recommendedName>
</protein>
<feature type="compositionally biased region" description="Low complexity" evidence="1">
    <location>
        <begin position="48"/>
        <end position="58"/>
    </location>
</feature>
<feature type="compositionally biased region" description="Acidic residues" evidence="1">
    <location>
        <begin position="120"/>
        <end position="131"/>
    </location>
</feature>
<evidence type="ECO:0000313" key="3">
    <source>
        <dbReference type="EMBL" id="EOQ37215.1"/>
    </source>
</evidence>
<sequence length="141" mass="14952">MIQIIAGTFGYYNGRKVVPITNADGPQKFDPELEARLVKKGVAKYVDEQPVAPAPAAKPEQEPETVPETGDAPAAPEYDEDMKLDELKEVAAAYGVDASAMRKKADVIAAIEEAKAAANEADDDQTGDNEEPPQIGAADPV</sequence>
<dbReference type="eggNOG" id="ENOG503219Q">
    <property type="taxonomic scope" value="Bacteria"/>
</dbReference>
<dbReference type="AlphaFoldDB" id="R8VWU6"/>
<dbReference type="PATRIC" id="fig|1203606.4.peg.1860"/>
<organism evidence="3 4">
    <name type="scientific">Butyricicoccus pullicaecorum 1.2</name>
    <dbReference type="NCBI Taxonomy" id="1203606"/>
    <lineage>
        <taxon>Bacteria</taxon>
        <taxon>Bacillati</taxon>
        <taxon>Bacillota</taxon>
        <taxon>Clostridia</taxon>
        <taxon>Eubacteriales</taxon>
        <taxon>Butyricicoccaceae</taxon>
        <taxon>Butyricicoccus</taxon>
    </lineage>
</organism>
<dbReference type="OrthoDB" id="1860653at2"/>
<accession>R8VWU6</accession>
<evidence type="ECO:0000313" key="4">
    <source>
        <dbReference type="Proteomes" id="UP000013981"/>
    </source>
</evidence>
<dbReference type="HOGENOM" id="CLU_1755036_0_0_9"/>
<evidence type="ECO:0000259" key="2">
    <source>
        <dbReference type="Pfam" id="PF07498"/>
    </source>
</evidence>